<dbReference type="Proteomes" id="UP000008225">
    <property type="component" value="Chromosome 6"/>
</dbReference>
<dbReference type="OMA" id="DHHERTA"/>
<proteinExistence type="predicted"/>
<name>A0A8I3W3T3_CALJA</name>
<feature type="compositionally biased region" description="Basic and acidic residues" evidence="1">
    <location>
        <begin position="135"/>
        <end position="144"/>
    </location>
</feature>
<evidence type="ECO:0008006" key="4">
    <source>
        <dbReference type="Google" id="ProtNLM"/>
    </source>
</evidence>
<evidence type="ECO:0000256" key="1">
    <source>
        <dbReference type="SAM" id="MobiDB-lite"/>
    </source>
</evidence>
<reference evidence="2 3" key="1">
    <citation type="submission" date="2009-03" db="EMBL/GenBank/DDBJ databases">
        <authorList>
            <person name="Warren W."/>
            <person name="Ye L."/>
            <person name="Minx P."/>
            <person name="Worley K."/>
            <person name="Gibbs R."/>
            <person name="Wilson R.K."/>
        </authorList>
    </citation>
    <scope>NUCLEOTIDE SEQUENCE [LARGE SCALE GENOMIC DNA]</scope>
</reference>
<evidence type="ECO:0000313" key="3">
    <source>
        <dbReference type="Proteomes" id="UP000008225"/>
    </source>
</evidence>
<dbReference type="PANTHER" id="PTHR21856:SF7">
    <property type="entry name" value="FIBROUS SHEATH-INTERACTING PROTEIN 2"/>
    <property type="match status" value="1"/>
</dbReference>
<organism evidence="2 3">
    <name type="scientific">Callithrix jacchus</name>
    <name type="common">White-tufted-ear marmoset</name>
    <name type="synonym">Simia Jacchus</name>
    <dbReference type="NCBI Taxonomy" id="9483"/>
    <lineage>
        <taxon>Eukaryota</taxon>
        <taxon>Metazoa</taxon>
        <taxon>Chordata</taxon>
        <taxon>Craniata</taxon>
        <taxon>Vertebrata</taxon>
        <taxon>Euteleostomi</taxon>
        <taxon>Mammalia</taxon>
        <taxon>Eutheria</taxon>
        <taxon>Euarchontoglires</taxon>
        <taxon>Primates</taxon>
        <taxon>Haplorrhini</taxon>
        <taxon>Platyrrhini</taxon>
        <taxon>Cebidae</taxon>
        <taxon>Callitrichinae</taxon>
        <taxon>Callithrix</taxon>
        <taxon>Callithrix</taxon>
    </lineage>
</organism>
<dbReference type="Ensembl" id="ENSCJAT00000132988.1">
    <property type="protein sequence ID" value="ENSCJAP00000082793.1"/>
    <property type="gene ID" value="ENSCJAG00000085286.1"/>
</dbReference>
<dbReference type="GO" id="GO:0005739">
    <property type="term" value="C:mitochondrion"/>
    <property type="evidence" value="ECO:0007669"/>
    <property type="project" value="TreeGrafter"/>
</dbReference>
<reference evidence="2" key="3">
    <citation type="submission" date="2025-09" db="UniProtKB">
        <authorList>
            <consortium name="Ensembl"/>
        </authorList>
    </citation>
    <scope>IDENTIFICATION</scope>
</reference>
<accession>A0A8I3W3T3</accession>
<keyword evidence="3" id="KW-1185">Reference proteome</keyword>
<dbReference type="AlphaFoldDB" id="A0A8I3W3T3"/>
<dbReference type="GeneTree" id="ENSGT00680000100018"/>
<feature type="region of interest" description="Disordered" evidence="1">
    <location>
        <begin position="114"/>
        <end position="144"/>
    </location>
</feature>
<dbReference type="PANTHER" id="PTHR21856">
    <property type="entry name" value="FIBROUS SHEATH-INTERACTING PROTEIN 2"/>
    <property type="match status" value="1"/>
</dbReference>
<evidence type="ECO:0000313" key="2">
    <source>
        <dbReference type="Ensembl" id="ENSCJAP00000082793.1"/>
    </source>
</evidence>
<sequence>MLYTILRMSVKRYLDMISRKLEQLERTAEEQCLYLMDREKRRQREHTRRKLALHRKIEEEWKAKEMLLLTKMAEDVKREERIEEQRHRNRKESFRKKQELLEKKMAYHLQKMQDTGFKEDMGKNTLKYKGQDGTTHGEYENIKR</sequence>
<protein>
    <recommendedName>
        <fullName evidence="4">Fibrous sheath-interacting protein 2</fullName>
    </recommendedName>
</protein>
<dbReference type="InterPro" id="IPR038891">
    <property type="entry name" value="FSIP2"/>
</dbReference>
<reference evidence="2" key="2">
    <citation type="submission" date="2025-08" db="UniProtKB">
        <authorList>
            <consortium name="Ensembl"/>
        </authorList>
    </citation>
    <scope>IDENTIFICATION</scope>
</reference>